<proteinExistence type="predicted"/>
<accession>A0ABN6JWH3</accession>
<dbReference type="Proteomes" id="UP001319874">
    <property type="component" value="Chromosome 4"/>
</dbReference>
<organism evidence="1 2">
    <name type="scientific">Paraburkholderia terrae</name>
    <dbReference type="NCBI Taxonomy" id="311230"/>
    <lineage>
        <taxon>Bacteria</taxon>
        <taxon>Pseudomonadati</taxon>
        <taxon>Pseudomonadota</taxon>
        <taxon>Betaproteobacteria</taxon>
        <taxon>Burkholderiales</taxon>
        <taxon>Burkholderiaceae</taxon>
        <taxon>Paraburkholderia</taxon>
    </lineage>
</organism>
<evidence type="ECO:0000313" key="1">
    <source>
        <dbReference type="EMBL" id="BCZ84396.1"/>
    </source>
</evidence>
<evidence type="ECO:0000313" key="2">
    <source>
        <dbReference type="Proteomes" id="UP001319874"/>
    </source>
</evidence>
<reference evidence="1 2" key="1">
    <citation type="journal article" date="2022" name="Front. Microbiol.">
        <title>Identification and characterization of a novel class of self-sufficient cytochrome P450 hydroxylase involved in cyclohexanecarboxylate degradation in Paraburkholderia terrae strain KU-64.</title>
        <authorList>
            <person name="Yamamoto T."/>
            <person name="Hasegawa Y."/>
            <person name="Iwaki H."/>
        </authorList>
    </citation>
    <scope>NUCLEOTIDE SEQUENCE [LARGE SCALE GENOMIC DNA]</scope>
    <source>
        <strain evidence="1 2">KU-64</strain>
    </source>
</reference>
<gene>
    <name evidence="1" type="ORF">PTKU64_80710</name>
</gene>
<sequence>MSEAILATQRAIDEEFGTPQREGAEADTAYTEALVAVLPSLTAAQIRMLQAHYCAPDRTMTAAQLAAAAGYTSYSGANLQYGIIGRAILEQHPLDVRKRQDGTPIFTFALADEGAPEQHADFDAAEWKWKMLPALAHALRVLGIVSDK</sequence>
<dbReference type="EMBL" id="AP024958">
    <property type="protein sequence ID" value="BCZ84396.1"/>
    <property type="molecule type" value="Genomic_DNA"/>
</dbReference>
<keyword evidence="2" id="KW-1185">Reference proteome</keyword>
<protein>
    <submittedName>
        <fullName evidence="1">Uncharacterized protein</fullName>
    </submittedName>
</protein>
<name>A0ABN6JWH3_9BURK</name>
<dbReference type="RefSeq" id="WP_229517515.1">
    <property type="nucleotide sequence ID" value="NZ_AP024958.1"/>
</dbReference>